<dbReference type="Proteomes" id="UP000186919">
    <property type="component" value="Unassembled WGS sequence"/>
</dbReference>
<comment type="caution">
    <text evidence="2">The sequence shown here is derived from an EMBL/GenBank/DDBJ whole genome shotgun (WGS) entry which is preliminary data.</text>
</comment>
<feature type="region of interest" description="Disordered" evidence="1">
    <location>
        <begin position="79"/>
        <end position="105"/>
    </location>
</feature>
<feature type="compositionally biased region" description="Basic and acidic residues" evidence="1">
    <location>
        <begin position="95"/>
        <end position="105"/>
    </location>
</feature>
<dbReference type="RefSeq" id="WP_064630505.1">
    <property type="nucleotide sequence ID" value="NZ_LQYE01000019.1"/>
</dbReference>
<sequence>MAAERYTSADLTRIGRAVERERLDRNWGKEAAARIAGINSITWKRVEDGLSVRGTSLRAVEKALEWEAGTIEEVAATGVPPTATEPVTEPAAESTPRRDTLESDRTELLDRSAREAMSIRSIGYELLDRITAPESYVEVTAGLIQISKDRADVLFHAVELDTTLRPVYAEAYAEAMIAVRQFTVLHNRTARPGQRYDIESDRSRSPDAEDGELLGLRLRGNATGDHREESGNRLSFGS</sequence>
<organism evidence="2 3">
    <name type="scientific">Mycobacteroides immunogenum</name>
    <dbReference type="NCBI Taxonomy" id="83262"/>
    <lineage>
        <taxon>Bacteria</taxon>
        <taxon>Bacillati</taxon>
        <taxon>Actinomycetota</taxon>
        <taxon>Actinomycetes</taxon>
        <taxon>Mycobacteriales</taxon>
        <taxon>Mycobacteriaceae</taxon>
        <taxon>Mycobacteroides</taxon>
    </lineage>
</organism>
<feature type="compositionally biased region" description="Low complexity" evidence="1">
    <location>
        <begin position="79"/>
        <end position="94"/>
    </location>
</feature>
<evidence type="ECO:0000256" key="1">
    <source>
        <dbReference type="SAM" id="MobiDB-lite"/>
    </source>
</evidence>
<dbReference type="EMBL" id="LQYE01000019">
    <property type="protein sequence ID" value="OAT68398.1"/>
    <property type="molecule type" value="Genomic_DNA"/>
</dbReference>
<evidence type="ECO:0000313" key="2">
    <source>
        <dbReference type="EMBL" id="OAT68398.1"/>
    </source>
</evidence>
<feature type="compositionally biased region" description="Basic and acidic residues" evidence="1">
    <location>
        <begin position="195"/>
        <end position="207"/>
    </location>
</feature>
<feature type="region of interest" description="Disordered" evidence="1">
    <location>
        <begin position="195"/>
        <end position="238"/>
    </location>
</feature>
<accession>A0A179V919</accession>
<name>A0A179V919_9MYCO</name>
<gene>
    <name evidence="2" type="ORF">AWB85_25180</name>
</gene>
<protein>
    <submittedName>
        <fullName evidence="2">Uncharacterized protein</fullName>
    </submittedName>
</protein>
<proteinExistence type="predicted"/>
<reference evidence="2 3" key="1">
    <citation type="submission" date="2016-01" db="EMBL/GenBank/DDBJ databases">
        <title>Mycobacterium immunogenum strain CD11_6 genome sequencing and assembly.</title>
        <authorList>
            <person name="Kaur G."/>
            <person name="Nair G.R."/>
            <person name="Mayilraj S."/>
        </authorList>
    </citation>
    <scope>NUCLEOTIDE SEQUENCE [LARGE SCALE GENOMIC DNA]</scope>
    <source>
        <strain evidence="2 3">CD11-6</strain>
    </source>
</reference>
<dbReference type="AlphaFoldDB" id="A0A179V919"/>
<evidence type="ECO:0000313" key="3">
    <source>
        <dbReference type="Proteomes" id="UP000186919"/>
    </source>
</evidence>